<dbReference type="InterPro" id="IPR055754">
    <property type="entry name" value="DUF7330"/>
</dbReference>
<feature type="domain" description="DUF7330" evidence="2">
    <location>
        <begin position="282"/>
        <end position="411"/>
    </location>
</feature>
<keyword evidence="1" id="KW-0472">Membrane</keyword>
<organism evidence="3 4">
    <name type="scientific">Lentinula boryana</name>
    <dbReference type="NCBI Taxonomy" id="40481"/>
    <lineage>
        <taxon>Eukaryota</taxon>
        <taxon>Fungi</taxon>
        <taxon>Dikarya</taxon>
        <taxon>Basidiomycota</taxon>
        <taxon>Agaricomycotina</taxon>
        <taxon>Agaricomycetes</taxon>
        <taxon>Agaricomycetidae</taxon>
        <taxon>Agaricales</taxon>
        <taxon>Marasmiineae</taxon>
        <taxon>Omphalotaceae</taxon>
        <taxon>Lentinula</taxon>
    </lineage>
</organism>
<evidence type="ECO:0000259" key="2">
    <source>
        <dbReference type="Pfam" id="PF24016"/>
    </source>
</evidence>
<feature type="transmembrane region" description="Helical" evidence="1">
    <location>
        <begin position="44"/>
        <end position="61"/>
    </location>
</feature>
<dbReference type="EMBL" id="MU790583">
    <property type="protein sequence ID" value="KAJ3997432.1"/>
    <property type="molecule type" value="Genomic_DNA"/>
</dbReference>
<protein>
    <recommendedName>
        <fullName evidence="2">DUF7330 domain-containing protein</fullName>
    </recommendedName>
</protein>
<dbReference type="Proteomes" id="UP001163828">
    <property type="component" value="Unassembled WGS sequence"/>
</dbReference>
<keyword evidence="1" id="KW-0812">Transmembrane</keyword>
<comment type="caution">
    <text evidence="3">The sequence shown here is derived from an EMBL/GenBank/DDBJ whole genome shotgun (WGS) entry which is preliminary data.</text>
</comment>
<evidence type="ECO:0000256" key="1">
    <source>
        <dbReference type="SAM" id="Phobius"/>
    </source>
</evidence>
<proteinExistence type="predicted"/>
<gene>
    <name evidence="3" type="ORF">F5050DRAFT_1752484</name>
</gene>
<sequence>MALLHDDSTTKRPAYEVFPSPSPSLAAYEEQNRARPHIDRRKRFFGHLLVLCVFLGLFFLMKLNGRHHLEFGHEVGHNSHWYYPHHSESHWSDEVTWGEHNSLDLPVSLEVINRSCAKWPQVEHLNSEGLSTVQHTFELPIDSEILFLVARGPLMDGNVNITQSDDENDSAIVSISTSYDDAELLESMKLCKVAARKGENGVGIFSSHPHHPHHIHHVHFEISVVFPKGSGPSPLVVSDFRTEMKGVFGHQVANLSETLSFNSVSLNGAYRPVQIKSLQARYVNIKSAHSPIEGNFTVKKSLRLSTANAHINVAVDLLNDKTDEESTEVIMNTANSPIEASISLFSFDSGETSSSDGAYRVRAHNANAPVKITFPTAPINSTVRLDAKTAMAPVNVQMHNTFEGAFSVHTTPFDKKVIVAEEGPDPEERDRKRNLIFDDLHGGISKGHVYWGTGELGKHRGLARLDTVAGQISLKF</sequence>
<reference evidence="3" key="1">
    <citation type="submission" date="2022-08" db="EMBL/GenBank/DDBJ databases">
        <authorList>
            <consortium name="DOE Joint Genome Institute"/>
            <person name="Min B."/>
            <person name="Riley R."/>
            <person name="Sierra-Patev S."/>
            <person name="Naranjo-Ortiz M."/>
            <person name="Looney B."/>
            <person name="Konkel Z."/>
            <person name="Slot J.C."/>
            <person name="Sakamoto Y."/>
            <person name="Steenwyk J.L."/>
            <person name="Rokas A."/>
            <person name="Carro J."/>
            <person name="Camarero S."/>
            <person name="Ferreira P."/>
            <person name="Molpeceres G."/>
            <person name="Ruiz-Duenas F.J."/>
            <person name="Serrano A."/>
            <person name="Henrissat B."/>
            <person name="Drula E."/>
            <person name="Hughes K.W."/>
            <person name="Mata J.L."/>
            <person name="Ishikawa N.K."/>
            <person name="Vargas-Isla R."/>
            <person name="Ushijima S."/>
            <person name="Smith C.A."/>
            <person name="Ahrendt S."/>
            <person name="Andreopoulos W."/>
            <person name="He G."/>
            <person name="Labutti K."/>
            <person name="Lipzen A."/>
            <person name="Ng V."/>
            <person name="Sandor L."/>
            <person name="Barry K."/>
            <person name="Martinez A.T."/>
            <person name="Xiao Y."/>
            <person name="Gibbons J.G."/>
            <person name="Terashima K."/>
            <person name="Hibbett D.S."/>
            <person name="Grigoriev I.V."/>
        </authorList>
    </citation>
    <scope>NUCLEOTIDE SEQUENCE</scope>
    <source>
        <strain evidence="3">TFB10827</strain>
    </source>
</reference>
<keyword evidence="4" id="KW-1185">Reference proteome</keyword>
<evidence type="ECO:0000313" key="4">
    <source>
        <dbReference type="Proteomes" id="UP001163828"/>
    </source>
</evidence>
<evidence type="ECO:0000313" key="3">
    <source>
        <dbReference type="EMBL" id="KAJ3997432.1"/>
    </source>
</evidence>
<accession>A0ABQ8QFU6</accession>
<dbReference type="Pfam" id="PF24016">
    <property type="entry name" value="DUF7330"/>
    <property type="match status" value="1"/>
</dbReference>
<name>A0ABQ8QFU6_9AGAR</name>
<keyword evidence="1" id="KW-1133">Transmembrane helix</keyword>